<reference evidence="3 4" key="1">
    <citation type="journal article" date="2017" name="Int J Environ Stud">
        <title>Does the Miocene-Pliocene relict legume Oxytropis triphylla form nitrogen-fixing nodules with a combination of bacterial strains?</title>
        <authorList>
            <person name="Safronova V."/>
            <person name="Belimov A."/>
            <person name="Sazanova A."/>
            <person name="Kuznetsova I."/>
            <person name="Popova J."/>
            <person name="Andronov E."/>
            <person name="Verkhozina A."/>
            <person name="Tikhonovich I."/>
        </authorList>
    </citation>
    <scope>NUCLEOTIDE SEQUENCE [LARGE SCALE GENOMIC DNA]</scope>
    <source>
        <strain evidence="3 4">Tri-38</strain>
    </source>
</reference>
<dbReference type="PANTHER" id="PTHR21064:SF6">
    <property type="entry name" value="AMINOGLYCOSIDE PHOSPHOTRANSFERASE DOMAIN-CONTAINING PROTEIN"/>
    <property type="match status" value="1"/>
</dbReference>
<dbReference type="Proteomes" id="UP000232163">
    <property type="component" value="Unassembled WGS sequence"/>
</dbReference>
<dbReference type="EMBL" id="MZMT01000028">
    <property type="protein sequence ID" value="PIO44542.1"/>
    <property type="molecule type" value="Genomic_DNA"/>
</dbReference>
<dbReference type="RefSeq" id="WP_100003008.1">
    <property type="nucleotide sequence ID" value="NZ_CP017943.1"/>
</dbReference>
<comment type="similarity">
    <text evidence="1">Belongs to the pseudomonas-type ThrB family.</text>
</comment>
<proteinExistence type="inferred from homology"/>
<protein>
    <recommendedName>
        <fullName evidence="2">Aminoglycoside phosphotransferase domain-containing protein</fullName>
    </recommendedName>
</protein>
<dbReference type="OrthoDB" id="241498at2"/>
<dbReference type="AlphaFoldDB" id="A0A2N9VYH4"/>
<dbReference type="SUPFAM" id="SSF56112">
    <property type="entry name" value="Protein kinase-like (PK-like)"/>
    <property type="match status" value="1"/>
</dbReference>
<dbReference type="Gene3D" id="3.90.1200.10">
    <property type="match status" value="1"/>
</dbReference>
<name>A0A2N9VYH4_9HYPH</name>
<evidence type="ECO:0000313" key="3">
    <source>
        <dbReference type="EMBL" id="PIO44542.1"/>
    </source>
</evidence>
<sequence>MTEFSFLPLEEQVAAMHQVAEVALASWPGSFTRMDLIKYRENGVFCVESSEGRKFALRIHRHGYHTDNELLSELQWMAALADAGVPVPSIVPAKNGALLAKIQVGSFPVFQVDMLDWLSGKPVGSAEEGSELAVEELSELYFEAGALAAKLHDHASQWSTPNDFVRHSWDEEGLIGAKPFWGQFRGLPALKEHLPLIDAVCRRARNDLEKLGKSPDCYGLVHADLVPENLLKCDTGLMLLDFDDAGYGWHLFELATALYFYVGRPEYAALRDSIVAGYRSLRPLSDVHLDNLDLFLALRGLTYLGWVTTRSETQTAKEMTPLLVAQAVQVGTAYLQMLE</sequence>
<evidence type="ECO:0000256" key="1">
    <source>
        <dbReference type="ARBA" id="ARBA00038240"/>
    </source>
</evidence>
<comment type="caution">
    <text evidence="3">The sequence shown here is derived from an EMBL/GenBank/DDBJ whole genome shotgun (WGS) entry which is preliminary data.</text>
</comment>
<dbReference type="InterPro" id="IPR050249">
    <property type="entry name" value="Pseudomonas-type_ThrB"/>
</dbReference>
<dbReference type="Pfam" id="PF01636">
    <property type="entry name" value="APH"/>
    <property type="match status" value="1"/>
</dbReference>
<dbReference type="GO" id="GO:0009088">
    <property type="term" value="P:threonine biosynthetic process"/>
    <property type="evidence" value="ECO:0007669"/>
    <property type="project" value="TreeGrafter"/>
</dbReference>
<dbReference type="InterPro" id="IPR011009">
    <property type="entry name" value="Kinase-like_dom_sf"/>
</dbReference>
<dbReference type="InterPro" id="IPR002575">
    <property type="entry name" value="Aminoglycoside_PTrfase"/>
</dbReference>
<dbReference type="Gene3D" id="3.30.200.20">
    <property type="entry name" value="Phosphorylase Kinase, domain 1"/>
    <property type="match status" value="1"/>
</dbReference>
<evidence type="ECO:0000313" key="4">
    <source>
        <dbReference type="Proteomes" id="UP000232163"/>
    </source>
</evidence>
<gene>
    <name evidence="3" type="ORF">B5P45_11725</name>
</gene>
<feature type="domain" description="Aminoglycoside phosphotransferase" evidence="2">
    <location>
        <begin position="41"/>
        <end position="279"/>
    </location>
</feature>
<keyword evidence="4" id="KW-1185">Reference proteome</keyword>
<organism evidence="3 4">
    <name type="scientific">Phyllobacterium zundukense</name>
    <dbReference type="NCBI Taxonomy" id="1867719"/>
    <lineage>
        <taxon>Bacteria</taxon>
        <taxon>Pseudomonadati</taxon>
        <taxon>Pseudomonadota</taxon>
        <taxon>Alphaproteobacteria</taxon>
        <taxon>Hyphomicrobiales</taxon>
        <taxon>Phyllobacteriaceae</taxon>
        <taxon>Phyllobacterium</taxon>
    </lineage>
</organism>
<dbReference type="GO" id="GO:0004413">
    <property type="term" value="F:homoserine kinase activity"/>
    <property type="evidence" value="ECO:0007669"/>
    <property type="project" value="TreeGrafter"/>
</dbReference>
<dbReference type="PANTHER" id="PTHR21064">
    <property type="entry name" value="AMINOGLYCOSIDE PHOSPHOTRANSFERASE DOMAIN-CONTAINING PROTEIN-RELATED"/>
    <property type="match status" value="1"/>
</dbReference>
<evidence type="ECO:0000259" key="2">
    <source>
        <dbReference type="Pfam" id="PF01636"/>
    </source>
</evidence>
<dbReference type="KEGG" id="pht:BLM14_25595"/>
<accession>A0A2N9VYH4</accession>